<dbReference type="RefSeq" id="WP_179463012.1">
    <property type="nucleotide sequence ID" value="NZ_JACBZX010000001.1"/>
</dbReference>
<comment type="subunit">
    <text evidence="2">Interacts with ribosomal protein uL14 (rplN).</text>
</comment>
<dbReference type="HAMAP" id="MF_01477">
    <property type="entry name" value="Iojap_RsfS"/>
    <property type="match status" value="1"/>
</dbReference>
<protein>
    <recommendedName>
        <fullName evidence="2">Ribosomal silencing factor RsfS</fullName>
    </recommendedName>
</protein>
<organism evidence="3 4">
    <name type="scientific">Janibacter alkaliphilus</name>
    <dbReference type="NCBI Taxonomy" id="1069963"/>
    <lineage>
        <taxon>Bacteria</taxon>
        <taxon>Bacillati</taxon>
        <taxon>Actinomycetota</taxon>
        <taxon>Actinomycetes</taxon>
        <taxon>Micrococcales</taxon>
        <taxon>Intrasporangiaceae</taxon>
        <taxon>Janibacter</taxon>
    </lineage>
</organism>
<keyword evidence="4" id="KW-1185">Reference proteome</keyword>
<accession>A0A852X869</accession>
<keyword evidence="2" id="KW-0810">Translation regulation</keyword>
<dbReference type="GO" id="GO:0017148">
    <property type="term" value="P:negative regulation of translation"/>
    <property type="evidence" value="ECO:0007669"/>
    <property type="project" value="UniProtKB-UniRule"/>
</dbReference>
<evidence type="ECO:0000256" key="1">
    <source>
        <dbReference type="ARBA" id="ARBA00010574"/>
    </source>
</evidence>
<reference evidence="3 4" key="1">
    <citation type="submission" date="2020-07" db="EMBL/GenBank/DDBJ databases">
        <title>Sequencing the genomes of 1000 actinobacteria strains.</title>
        <authorList>
            <person name="Klenk H.-P."/>
        </authorList>
    </citation>
    <scope>NUCLEOTIDE SEQUENCE [LARGE SCALE GENOMIC DNA]</scope>
    <source>
        <strain evidence="3 4">DSM 24723</strain>
    </source>
</reference>
<dbReference type="Proteomes" id="UP000592181">
    <property type="component" value="Unassembled WGS sequence"/>
</dbReference>
<dbReference type="InterPro" id="IPR004394">
    <property type="entry name" value="Iojap/RsfS/C7orf30"/>
</dbReference>
<dbReference type="NCBIfam" id="TIGR00090">
    <property type="entry name" value="rsfS_iojap_ybeB"/>
    <property type="match status" value="1"/>
</dbReference>
<dbReference type="Pfam" id="PF02410">
    <property type="entry name" value="RsfS"/>
    <property type="match status" value="1"/>
</dbReference>
<comment type="function">
    <text evidence="2">Functions as a ribosomal silencing factor. Interacts with ribosomal protein uL14 (rplN), blocking formation of intersubunit bridge B8. Prevents association of the 30S and 50S ribosomal subunits and the formation of functional ribosomes, thus repressing translation.</text>
</comment>
<comment type="similarity">
    <text evidence="1 2">Belongs to the Iojap/RsfS family.</text>
</comment>
<dbReference type="EMBL" id="JACBZX010000001">
    <property type="protein sequence ID" value="NYG37680.1"/>
    <property type="molecule type" value="Genomic_DNA"/>
</dbReference>
<dbReference type="GO" id="GO:0005737">
    <property type="term" value="C:cytoplasm"/>
    <property type="evidence" value="ECO:0007669"/>
    <property type="project" value="UniProtKB-SubCell"/>
</dbReference>
<dbReference type="FunFam" id="3.30.460.10:FF:000008">
    <property type="entry name" value="Ribosomal silencing factor RsfS"/>
    <property type="match status" value="1"/>
</dbReference>
<dbReference type="AlphaFoldDB" id="A0A852X869"/>
<sequence>MTATDQALALARTAATAAEDKIATTITGLDVSGQMPLTDIFVIVSADNERQVGSLVDAVEDALREQHDVKPLRREGAREGRWVLLDFGDIVVHVQHDEEKDFYDLERLWKDCPHLDLGAVGTQQPGGSRGTGDLQP</sequence>
<dbReference type="Gene3D" id="3.30.460.10">
    <property type="entry name" value="Beta Polymerase, domain 2"/>
    <property type="match status" value="1"/>
</dbReference>
<dbReference type="PANTHER" id="PTHR21043:SF0">
    <property type="entry name" value="MITOCHONDRIAL ASSEMBLY OF RIBOSOMAL LARGE SUBUNIT PROTEIN 1"/>
    <property type="match status" value="1"/>
</dbReference>
<dbReference type="GO" id="GO:0043023">
    <property type="term" value="F:ribosomal large subunit binding"/>
    <property type="evidence" value="ECO:0007669"/>
    <property type="project" value="TreeGrafter"/>
</dbReference>
<evidence type="ECO:0000313" key="4">
    <source>
        <dbReference type="Proteomes" id="UP000592181"/>
    </source>
</evidence>
<dbReference type="InterPro" id="IPR043519">
    <property type="entry name" value="NT_sf"/>
</dbReference>
<evidence type="ECO:0000256" key="2">
    <source>
        <dbReference type="HAMAP-Rule" id="MF_01477"/>
    </source>
</evidence>
<dbReference type="GO" id="GO:0042256">
    <property type="term" value="P:cytosolic ribosome assembly"/>
    <property type="evidence" value="ECO:0007669"/>
    <property type="project" value="UniProtKB-UniRule"/>
</dbReference>
<dbReference type="SUPFAM" id="SSF81301">
    <property type="entry name" value="Nucleotidyltransferase"/>
    <property type="match status" value="1"/>
</dbReference>
<dbReference type="PANTHER" id="PTHR21043">
    <property type="entry name" value="IOJAP SUPERFAMILY ORTHOLOG"/>
    <property type="match status" value="1"/>
</dbReference>
<keyword evidence="2" id="KW-0963">Cytoplasm</keyword>
<comment type="caution">
    <text evidence="3">The sequence shown here is derived from an EMBL/GenBank/DDBJ whole genome shotgun (WGS) entry which is preliminary data.</text>
</comment>
<dbReference type="GO" id="GO:0090071">
    <property type="term" value="P:negative regulation of ribosome biogenesis"/>
    <property type="evidence" value="ECO:0007669"/>
    <property type="project" value="UniProtKB-UniRule"/>
</dbReference>
<evidence type="ECO:0000313" key="3">
    <source>
        <dbReference type="EMBL" id="NYG37680.1"/>
    </source>
</evidence>
<gene>
    <name evidence="2" type="primary">rsfS</name>
    <name evidence="3" type="ORF">BJY28_002149</name>
</gene>
<comment type="subcellular location">
    <subcellularLocation>
        <location evidence="2">Cytoplasm</location>
    </subcellularLocation>
</comment>
<name>A0A852X869_9MICO</name>
<proteinExistence type="inferred from homology"/>
<keyword evidence="2" id="KW-0678">Repressor</keyword>